<evidence type="ECO:0000313" key="3">
    <source>
        <dbReference type="Proteomes" id="UP001548189"/>
    </source>
</evidence>
<sequence>MQLLGLRFCLVSEQSNDVIQFFEQKLGFSNSFGQSESCDGGIFKTLNDDSWLEVWQQSEQMPAGIMLQLVVDDADKLAEAASNQGVELMGPMEAHGERIYFTRVPGGLNMSFQSRLNA</sequence>
<dbReference type="RefSeq" id="WP_353874401.1">
    <property type="nucleotide sequence ID" value="NZ_JBEVCJ010000005.1"/>
</dbReference>
<evidence type="ECO:0000259" key="1">
    <source>
        <dbReference type="PROSITE" id="PS51819"/>
    </source>
</evidence>
<dbReference type="EMBL" id="JBEVCJ010000005">
    <property type="protein sequence ID" value="MET1254787.1"/>
    <property type="molecule type" value="Genomic_DNA"/>
</dbReference>
<organism evidence="2 3">
    <name type="scientific">Aliikangiella maris</name>
    <dbReference type="NCBI Taxonomy" id="3162458"/>
    <lineage>
        <taxon>Bacteria</taxon>
        <taxon>Pseudomonadati</taxon>
        <taxon>Pseudomonadota</taxon>
        <taxon>Gammaproteobacteria</taxon>
        <taxon>Oceanospirillales</taxon>
        <taxon>Pleioneaceae</taxon>
        <taxon>Aliikangiella</taxon>
    </lineage>
</organism>
<accession>A0ABV2BS73</accession>
<feature type="domain" description="VOC" evidence="1">
    <location>
        <begin position="2"/>
        <end position="115"/>
    </location>
</feature>
<name>A0ABV2BS73_9GAMM</name>
<dbReference type="Proteomes" id="UP001548189">
    <property type="component" value="Unassembled WGS sequence"/>
</dbReference>
<dbReference type="InterPro" id="IPR029068">
    <property type="entry name" value="Glyas_Bleomycin-R_OHBP_Dase"/>
</dbReference>
<dbReference type="InterPro" id="IPR037523">
    <property type="entry name" value="VOC_core"/>
</dbReference>
<dbReference type="Gene3D" id="3.10.180.10">
    <property type="entry name" value="2,3-Dihydroxybiphenyl 1,2-Dioxygenase, domain 1"/>
    <property type="match status" value="1"/>
</dbReference>
<protein>
    <recommendedName>
        <fullName evidence="1">VOC domain-containing protein</fullName>
    </recommendedName>
</protein>
<dbReference type="PROSITE" id="PS51819">
    <property type="entry name" value="VOC"/>
    <property type="match status" value="1"/>
</dbReference>
<keyword evidence="3" id="KW-1185">Reference proteome</keyword>
<dbReference type="SUPFAM" id="SSF54593">
    <property type="entry name" value="Glyoxalase/Bleomycin resistance protein/Dihydroxybiphenyl dioxygenase"/>
    <property type="match status" value="1"/>
</dbReference>
<comment type="caution">
    <text evidence="2">The sequence shown here is derived from an EMBL/GenBank/DDBJ whole genome shotgun (WGS) entry which is preliminary data.</text>
</comment>
<proteinExistence type="predicted"/>
<gene>
    <name evidence="2" type="ORF">ABVT43_06600</name>
</gene>
<evidence type="ECO:0000313" key="2">
    <source>
        <dbReference type="EMBL" id="MET1254787.1"/>
    </source>
</evidence>
<reference evidence="2 3" key="1">
    <citation type="submission" date="2024-06" db="EMBL/GenBank/DDBJ databases">
        <authorList>
            <person name="Li F."/>
        </authorList>
    </citation>
    <scope>NUCLEOTIDE SEQUENCE [LARGE SCALE GENOMIC DNA]</scope>
    <source>
        <strain evidence="2 3">GXAS 311</strain>
    </source>
</reference>